<dbReference type="InterPro" id="IPR007627">
    <property type="entry name" value="RNA_pol_sigma70_r2"/>
</dbReference>
<evidence type="ECO:0000259" key="5">
    <source>
        <dbReference type="Pfam" id="PF04542"/>
    </source>
</evidence>
<dbReference type="InterPro" id="IPR014284">
    <property type="entry name" value="RNA_pol_sigma-70_dom"/>
</dbReference>
<dbReference type="InterPro" id="IPR000792">
    <property type="entry name" value="Tscrpt_reg_LuxR_C"/>
</dbReference>
<evidence type="ECO:0000256" key="4">
    <source>
        <dbReference type="ARBA" id="ARBA00023163"/>
    </source>
</evidence>
<organism evidence="7 8">
    <name type="scientific">Chitinophaga pollutisoli</name>
    <dbReference type="NCBI Taxonomy" id="3133966"/>
    <lineage>
        <taxon>Bacteria</taxon>
        <taxon>Pseudomonadati</taxon>
        <taxon>Bacteroidota</taxon>
        <taxon>Chitinophagia</taxon>
        <taxon>Chitinophagales</taxon>
        <taxon>Chitinophagaceae</taxon>
        <taxon>Chitinophaga</taxon>
    </lineage>
</organism>
<evidence type="ECO:0000259" key="6">
    <source>
        <dbReference type="Pfam" id="PF08281"/>
    </source>
</evidence>
<dbReference type="PRINTS" id="PR00038">
    <property type="entry name" value="HTHLUXR"/>
</dbReference>
<dbReference type="Gene3D" id="1.10.1740.10">
    <property type="match status" value="1"/>
</dbReference>
<dbReference type="Proteomes" id="UP001485459">
    <property type="component" value="Chromosome"/>
</dbReference>
<proteinExistence type="inferred from homology"/>
<dbReference type="InterPro" id="IPR039425">
    <property type="entry name" value="RNA_pol_sigma-70-like"/>
</dbReference>
<dbReference type="CDD" id="cd06171">
    <property type="entry name" value="Sigma70_r4"/>
    <property type="match status" value="1"/>
</dbReference>
<feature type="domain" description="RNA polymerase sigma-70 region 2" evidence="5">
    <location>
        <begin position="25"/>
        <end position="91"/>
    </location>
</feature>
<dbReference type="PANTHER" id="PTHR43133:SF46">
    <property type="entry name" value="RNA POLYMERASE SIGMA-70 FACTOR ECF SUBFAMILY"/>
    <property type="match status" value="1"/>
</dbReference>
<dbReference type="InterPro" id="IPR013324">
    <property type="entry name" value="RNA_pol_sigma_r3/r4-like"/>
</dbReference>
<protein>
    <submittedName>
        <fullName evidence="7">RNA polymerase sigma-70 factor</fullName>
    </submittedName>
</protein>
<dbReference type="InterPro" id="IPR013249">
    <property type="entry name" value="RNA_pol_sigma70_r4_t2"/>
</dbReference>
<dbReference type="SUPFAM" id="SSF88946">
    <property type="entry name" value="Sigma2 domain of RNA polymerase sigma factors"/>
    <property type="match status" value="1"/>
</dbReference>
<dbReference type="InterPro" id="IPR036388">
    <property type="entry name" value="WH-like_DNA-bd_sf"/>
</dbReference>
<keyword evidence="3" id="KW-0731">Sigma factor</keyword>
<dbReference type="EMBL" id="CP149822">
    <property type="protein sequence ID" value="WZN41931.1"/>
    <property type="molecule type" value="Genomic_DNA"/>
</dbReference>
<comment type="similarity">
    <text evidence="1">Belongs to the sigma-70 factor family. ECF subfamily.</text>
</comment>
<accession>A0ABZ2YQ88</accession>
<dbReference type="InterPro" id="IPR014327">
    <property type="entry name" value="RNA_pol_sigma70_bacteroid"/>
</dbReference>
<dbReference type="RefSeq" id="WP_341836774.1">
    <property type="nucleotide sequence ID" value="NZ_CP149822.1"/>
</dbReference>
<keyword evidence="8" id="KW-1185">Reference proteome</keyword>
<dbReference type="NCBIfam" id="TIGR02985">
    <property type="entry name" value="Sig70_bacteroi1"/>
    <property type="match status" value="1"/>
</dbReference>
<dbReference type="Gene3D" id="1.10.10.10">
    <property type="entry name" value="Winged helix-like DNA-binding domain superfamily/Winged helix DNA-binding domain"/>
    <property type="match status" value="1"/>
</dbReference>
<dbReference type="Pfam" id="PF04542">
    <property type="entry name" value="Sigma70_r2"/>
    <property type="match status" value="1"/>
</dbReference>
<keyword evidence="2" id="KW-0805">Transcription regulation</keyword>
<feature type="domain" description="RNA polymerase sigma factor 70 region 4 type 2" evidence="6">
    <location>
        <begin position="117"/>
        <end position="168"/>
    </location>
</feature>
<name>A0ABZ2YQ88_9BACT</name>
<gene>
    <name evidence="7" type="ORF">WJU16_02635</name>
</gene>
<sequence>MHAYTDEQLFSLLQEGDEAAFTEVYKRYWKLLFSVAANKTGILADAEEIVQDIFADLWKRRADISIRSTLRQYLAGAVKFQVFAYYDKQQRQRDFRQQAATGGWQEPECDYNALKAQILQATAQLPERCRLVYELSRNEGLSHKEIAQTLGISEKTVENQITKALKHLHSALRSLFTLGGII</sequence>
<dbReference type="Pfam" id="PF08281">
    <property type="entry name" value="Sigma70_r4_2"/>
    <property type="match status" value="1"/>
</dbReference>
<evidence type="ECO:0000313" key="7">
    <source>
        <dbReference type="EMBL" id="WZN41931.1"/>
    </source>
</evidence>
<evidence type="ECO:0000256" key="1">
    <source>
        <dbReference type="ARBA" id="ARBA00010641"/>
    </source>
</evidence>
<evidence type="ECO:0000256" key="2">
    <source>
        <dbReference type="ARBA" id="ARBA00023015"/>
    </source>
</evidence>
<dbReference type="PANTHER" id="PTHR43133">
    <property type="entry name" value="RNA POLYMERASE ECF-TYPE SIGMA FACTO"/>
    <property type="match status" value="1"/>
</dbReference>
<keyword evidence="4" id="KW-0804">Transcription</keyword>
<evidence type="ECO:0000313" key="8">
    <source>
        <dbReference type="Proteomes" id="UP001485459"/>
    </source>
</evidence>
<dbReference type="InterPro" id="IPR013325">
    <property type="entry name" value="RNA_pol_sigma_r2"/>
</dbReference>
<dbReference type="SUPFAM" id="SSF88659">
    <property type="entry name" value="Sigma3 and sigma4 domains of RNA polymerase sigma factors"/>
    <property type="match status" value="1"/>
</dbReference>
<reference evidence="8" key="1">
    <citation type="submission" date="2024-03" db="EMBL/GenBank/DDBJ databases">
        <title>Chitinophaga horti sp. nov., isolated from garden soil.</title>
        <authorList>
            <person name="Lee D.S."/>
            <person name="Han D.M."/>
            <person name="Baek J.H."/>
            <person name="Choi D.G."/>
            <person name="Jeon J.H."/>
            <person name="Jeon C.O."/>
        </authorList>
    </citation>
    <scope>NUCLEOTIDE SEQUENCE [LARGE SCALE GENOMIC DNA]</scope>
    <source>
        <strain evidence="8">GPA1</strain>
    </source>
</reference>
<dbReference type="NCBIfam" id="TIGR02937">
    <property type="entry name" value="sigma70-ECF"/>
    <property type="match status" value="1"/>
</dbReference>
<evidence type="ECO:0000256" key="3">
    <source>
        <dbReference type="ARBA" id="ARBA00023082"/>
    </source>
</evidence>